<dbReference type="Proteomes" id="UP000625316">
    <property type="component" value="Unassembled WGS sequence"/>
</dbReference>
<feature type="domain" description="AraC effector-binding" evidence="1">
    <location>
        <begin position="5"/>
        <end position="156"/>
    </location>
</feature>
<dbReference type="AlphaFoldDB" id="A0A928VTP9"/>
<dbReference type="InterPro" id="IPR053182">
    <property type="entry name" value="YobU-like_regulator"/>
</dbReference>
<evidence type="ECO:0000313" key="2">
    <source>
        <dbReference type="EMBL" id="MBE9031884.1"/>
    </source>
</evidence>
<dbReference type="SUPFAM" id="SSF55136">
    <property type="entry name" value="Probable bacterial effector-binding domain"/>
    <property type="match status" value="1"/>
</dbReference>
<dbReference type="PANTHER" id="PTHR36444:SF3">
    <property type="entry name" value="TRANSCRIPTIONAL ACTIVATOR, PUTATIVE-RELATED"/>
    <property type="match status" value="1"/>
</dbReference>
<dbReference type="EMBL" id="JADEXQ010000079">
    <property type="protein sequence ID" value="MBE9031884.1"/>
    <property type="molecule type" value="Genomic_DNA"/>
</dbReference>
<dbReference type="InterPro" id="IPR029442">
    <property type="entry name" value="GyrI-like"/>
</dbReference>
<keyword evidence="3" id="KW-1185">Reference proteome</keyword>
<dbReference type="RefSeq" id="WP_264326710.1">
    <property type="nucleotide sequence ID" value="NZ_JADEXQ010000079.1"/>
</dbReference>
<protein>
    <submittedName>
        <fullName evidence="2">AraC family transcriptional regulator</fullName>
    </submittedName>
</protein>
<dbReference type="Gene3D" id="3.20.80.10">
    <property type="entry name" value="Regulatory factor, effector binding domain"/>
    <property type="match status" value="1"/>
</dbReference>
<dbReference type="SMART" id="SM00871">
    <property type="entry name" value="AraC_E_bind"/>
    <property type="match status" value="1"/>
</dbReference>
<evidence type="ECO:0000313" key="3">
    <source>
        <dbReference type="Proteomes" id="UP000625316"/>
    </source>
</evidence>
<dbReference type="PANTHER" id="PTHR36444">
    <property type="entry name" value="TRANSCRIPTIONAL REGULATOR PROTEIN YOBU-RELATED"/>
    <property type="match status" value="1"/>
</dbReference>
<dbReference type="Pfam" id="PF06445">
    <property type="entry name" value="GyrI-like"/>
    <property type="match status" value="1"/>
</dbReference>
<comment type="caution">
    <text evidence="2">The sequence shown here is derived from an EMBL/GenBank/DDBJ whole genome shotgun (WGS) entry which is preliminary data.</text>
</comment>
<sequence>MTELRPPVYAEGRALLLVGLRQHHPQATAAQSILEQWEAFEALKRMPGAIGTTTYGVVCGNNPAEQTFEYMCGLEVADFDAVPADLDRMQIQSQRYAVFTHRGKVAKLRNTWAEIWNEWLPASGYAAADAPDFELYDYRFDRQAGKGVIEIWFPVMPEYDQNITKTLPQLLNL</sequence>
<evidence type="ECO:0000259" key="1">
    <source>
        <dbReference type="SMART" id="SM00871"/>
    </source>
</evidence>
<accession>A0A928VTP9</accession>
<dbReference type="InterPro" id="IPR010499">
    <property type="entry name" value="AraC_E-bd"/>
</dbReference>
<organism evidence="2 3">
    <name type="scientific">Romeriopsis navalis LEGE 11480</name>
    <dbReference type="NCBI Taxonomy" id="2777977"/>
    <lineage>
        <taxon>Bacteria</taxon>
        <taxon>Bacillati</taxon>
        <taxon>Cyanobacteriota</taxon>
        <taxon>Cyanophyceae</taxon>
        <taxon>Leptolyngbyales</taxon>
        <taxon>Leptolyngbyaceae</taxon>
        <taxon>Romeriopsis</taxon>
        <taxon>Romeriopsis navalis</taxon>
    </lineage>
</organism>
<gene>
    <name evidence="2" type="ORF">IQ266_19295</name>
</gene>
<name>A0A928VTP9_9CYAN</name>
<reference evidence="2" key="1">
    <citation type="submission" date="2020-10" db="EMBL/GenBank/DDBJ databases">
        <authorList>
            <person name="Castelo-Branco R."/>
            <person name="Eusebio N."/>
            <person name="Adriana R."/>
            <person name="Vieira A."/>
            <person name="Brugerolle De Fraissinette N."/>
            <person name="Rezende De Castro R."/>
            <person name="Schneider M.P."/>
            <person name="Vasconcelos V."/>
            <person name="Leao P.N."/>
        </authorList>
    </citation>
    <scope>NUCLEOTIDE SEQUENCE</scope>
    <source>
        <strain evidence="2">LEGE 11480</strain>
    </source>
</reference>
<proteinExistence type="predicted"/>
<dbReference type="InterPro" id="IPR011256">
    <property type="entry name" value="Reg_factor_effector_dom_sf"/>
</dbReference>